<dbReference type="Proteomes" id="UP000612055">
    <property type="component" value="Unassembled WGS sequence"/>
</dbReference>
<name>A0A835YJJ6_9CHLO</name>
<dbReference type="PROSITE" id="PS00636">
    <property type="entry name" value="DNAJ_1"/>
    <property type="match status" value="1"/>
</dbReference>
<dbReference type="InterPro" id="IPR001623">
    <property type="entry name" value="DnaJ_domain"/>
</dbReference>
<comment type="caution">
    <text evidence="2">The sequence shown here is derived from an EMBL/GenBank/DDBJ whole genome shotgun (WGS) entry which is preliminary data.</text>
</comment>
<dbReference type="EMBL" id="JAEHOE010000006">
    <property type="protein sequence ID" value="KAG2499745.1"/>
    <property type="molecule type" value="Genomic_DNA"/>
</dbReference>
<dbReference type="Pfam" id="PF00226">
    <property type="entry name" value="DnaJ"/>
    <property type="match status" value="1"/>
</dbReference>
<dbReference type="InterPro" id="IPR018253">
    <property type="entry name" value="DnaJ_domain_CS"/>
</dbReference>
<dbReference type="PROSITE" id="PS50076">
    <property type="entry name" value="DNAJ_2"/>
    <property type="match status" value="1"/>
</dbReference>
<dbReference type="OrthoDB" id="10250354at2759"/>
<dbReference type="Gene3D" id="1.10.287.110">
    <property type="entry name" value="DnaJ domain"/>
    <property type="match status" value="1"/>
</dbReference>
<dbReference type="InterPro" id="IPR036869">
    <property type="entry name" value="J_dom_sf"/>
</dbReference>
<dbReference type="PANTHER" id="PTHR45504:SF3">
    <property type="entry name" value="CHAPERONE DNAJ-DOMAIN SUPERFAMILY PROTEIN"/>
    <property type="match status" value="1"/>
</dbReference>
<accession>A0A835YJJ6</accession>
<organism evidence="2 3">
    <name type="scientific">Edaphochlamys debaryana</name>
    <dbReference type="NCBI Taxonomy" id="47281"/>
    <lineage>
        <taxon>Eukaryota</taxon>
        <taxon>Viridiplantae</taxon>
        <taxon>Chlorophyta</taxon>
        <taxon>core chlorophytes</taxon>
        <taxon>Chlorophyceae</taxon>
        <taxon>CS clade</taxon>
        <taxon>Chlamydomonadales</taxon>
        <taxon>Chlamydomonadales incertae sedis</taxon>
        <taxon>Edaphochlamys</taxon>
    </lineage>
</organism>
<dbReference type="PANTHER" id="PTHR45504">
    <property type="entry name" value="CHAPERONE DNAJ-DOMAIN SUPERFAMILY PROTEIN"/>
    <property type="match status" value="1"/>
</dbReference>
<evidence type="ECO:0000259" key="1">
    <source>
        <dbReference type="PROSITE" id="PS50076"/>
    </source>
</evidence>
<evidence type="ECO:0000313" key="2">
    <source>
        <dbReference type="EMBL" id="KAG2499745.1"/>
    </source>
</evidence>
<dbReference type="CDD" id="cd06257">
    <property type="entry name" value="DnaJ"/>
    <property type="match status" value="1"/>
</dbReference>
<reference evidence="2" key="1">
    <citation type="journal article" date="2020" name="bioRxiv">
        <title>Comparative genomics of Chlamydomonas.</title>
        <authorList>
            <person name="Craig R.J."/>
            <person name="Hasan A.R."/>
            <person name="Ness R.W."/>
            <person name="Keightley P.D."/>
        </authorList>
    </citation>
    <scope>NUCLEOTIDE SEQUENCE</scope>
    <source>
        <strain evidence="2">CCAP 11/70</strain>
    </source>
</reference>
<dbReference type="GO" id="GO:0005737">
    <property type="term" value="C:cytoplasm"/>
    <property type="evidence" value="ECO:0007669"/>
    <property type="project" value="TreeGrafter"/>
</dbReference>
<proteinExistence type="predicted"/>
<dbReference type="SUPFAM" id="SSF46565">
    <property type="entry name" value="Chaperone J-domain"/>
    <property type="match status" value="1"/>
</dbReference>
<gene>
    <name evidence="2" type="ORF">HYH03_002678</name>
</gene>
<evidence type="ECO:0000313" key="3">
    <source>
        <dbReference type="Proteomes" id="UP000612055"/>
    </source>
</evidence>
<dbReference type="GO" id="GO:0005634">
    <property type="term" value="C:nucleus"/>
    <property type="evidence" value="ECO:0007669"/>
    <property type="project" value="TreeGrafter"/>
</dbReference>
<sequence>MCSSTVTTQDNEGSLYAVLGVSMKATPDEIRLSYLRLARMWHPDRRAGDITAMRKFQQIQCAYEVLSNAKRRAHYDLQWLDLLDVEDYLERFQEFILTANGLGLAVGEMALCSEHGIGPLAEGTAGRPTPIKAA</sequence>
<protein>
    <recommendedName>
        <fullName evidence="1">J domain-containing protein</fullName>
    </recommendedName>
</protein>
<feature type="domain" description="J" evidence="1">
    <location>
        <begin position="14"/>
        <end position="79"/>
    </location>
</feature>
<dbReference type="PRINTS" id="PR00625">
    <property type="entry name" value="JDOMAIN"/>
</dbReference>
<keyword evidence="3" id="KW-1185">Reference proteome</keyword>
<dbReference type="SMART" id="SM00271">
    <property type="entry name" value="DnaJ"/>
    <property type="match status" value="1"/>
</dbReference>
<dbReference type="AlphaFoldDB" id="A0A835YJJ6"/>